<proteinExistence type="predicted"/>
<protein>
    <recommendedName>
        <fullName evidence="4">Cytochrome c domain-containing protein</fullName>
    </recommendedName>
</protein>
<dbReference type="Gene3D" id="1.10.1330.10">
    <property type="entry name" value="Dockerin domain"/>
    <property type="match status" value="1"/>
</dbReference>
<dbReference type="CDD" id="cd14256">
    <property type="entry name" value="Dockerin_I"/>
    <property type="match status" value="1"/>
</dbReference>
<evidence type="ECO:0000256" key="3">
    <source>
        <dbReference type="ARBA" id="ARBA00023004"/>
    </source>
</evidence>
<keyword evidence="3" id="KW-0408">Iron</keyword>
<keyword evidence="2" id="KW-0479">Metal-binding</keyword>
<reference evidence="5" key="1">
    <citation type="submission" date="2018-05" db="EMBL/GenBank/DDBJ databases">
        <authorList>
            <person name="Lanie J.A."/>
            <person name="Ng W.-L."/>
            <person name="Kazmierczak K.M."/>
            <person name="Andrzejewski T.M."/>
            <person name="Davidsen T.M."/>
            <person name="Wayne K.J."/>
            <person name="Tettelin H."/>
            <person name="Glass J.I."/>
            <person name="Rusch D."/>
            <person name="Podicherti R."/>
            <person name="Tsui H.-C.T."/>
            <person name="Winkler M.E."/>
        </authorList>
    </citation>
    <scope>NUCLEOTIDE SEQUENCE</scope>
</reference>
<dbReference type="InterPro" id="IPR011429">
    <property type="entry name" value="Cyt_c_Planctomycete-type"/>
</dbReference>
<dbReference type="GO" id="GO:0046872">
    <property type="term" value="F:metal ion binding"/>
    <property type="evidence" value="ECO:0007669"/>
    <property type="project" value="UniProtKB-KW"/>
</dbReference>
<dbReference type="GO" id="GO:0020037">
    <property type="term" value="F:heme binding"/>
    <property type="evidence" value="ECO:0007669"/>
    <property type="project" value="InterPro"/>
</dbReference>
<dbReference type="SUPFAM" id="SSF63446">
    <property type="entry name" value="Type I dockerin domain"/>
    <property type="match status" value="1"/>
</dbReference>
<dbReference type="InterPro" id="IPR036909">
    <property type="entry name" value="Cyt_c-like_dom_sf"/>
</dbReference>
<keyword evidence="1" id="KW-0349">Heme</keyword>
<dbReference type="GO" id="GO:0004553">
    <property type="term" value="F:hydrolase activity, hydrolyzing O-glycosyl compounds"/>
    <property type="evidence" value="ECO:0007669"/>
    <property type="project" value="InterPro"/>
</dbReference>
<dbReference type="GO" id="GO:0000272">
    <property type="term" value="P:polysaccharide catabolic process"/>
    <property type="evidence" value="ECO:0007669"/>
    <property type="project" value="InterPro"/>
</dbReference>
<accession>A0A382BNN8</accession>
<dbReference type="EMBL" id="UINC01030673">
    <property type="protein sequence ID" value="SVB15450.1"/>
    <property type="molecule type" value="Genomic_DNA"/>
</dbReference>
<evidence type="ECO:0000313" key="5">
    <source>
        <dbReference type="EMBL" id="SVB15450.1"/>
    </source>
</evidence>
<dbReference type="Pfam" id="PF07635">
    <property type="entry name" value="PSCyt1"/>
    <property type="match status" value="1"/>
</dbReference>
<dbReference type="InterPro" id="IPR002105">
    <property type="entry name" value="Dockerin_1_rpt"/>
</dbReference>
<dbReference type="InterPro" id="IPR036439">
    <property type="entry name" value="Dockerin_dom_sf"/>
</dbReference>
<dbReference type="Pfam" id="PF00404">
    <property type="entry name" value="Dockerin_1"/>
    <property type="match status" value="1"/>
</dbReference>
<sequence>MIRNLLIIVIFVLPGISSGQIDYNLEIQPIFNNSCTSCHDSDHSSGLDLLSYSTLMAGGVIIPYDHTNSELYDRITRDESADGDMPPTGSLTQGEINIIAQWIDEGALGIPGSNSGCTDSEAYNCADDDGVNYTFEVGALTFVNGCNYDLDDYSQITYIGGCEDGPCEGFYNPGAITDDGSCDYYQAPHGNDVEFIVAENGINVAWLGFIPPQNANVIGYIIQRCTASCVFITGNPFPWPNGSGIGYTETSFFDAFDWEESLDSCGEDCAGQVKYAINVHYSNAESYGMAIGTSYVTPGGCPAAMGDLNGDSAFNVLDIVGLANCVLANNCTELENGCAGDMNSDSAYNVLDIVALANCVLANNCGS</sequence>
<dbReference type="GO" id="GO:0009055">
    <property type="term" value="F:electron transfer activity"/>
    <property type="evidence" value="ECO:0007669"/>
    <property type="project" value="InterPro"/>
</dbReference>
<evidence type="ECO:0000256" key="2">
    <source>
        <dbReference type="ARBA" id="ARBA00022723"/>
    </source>
</evidence>
<dbReference type="AlphaFoldDB" id="A0A382BNN8"/>
<name>A0A382BNN8_9ZZZZ</name>
<evidence type="ECO:0000256" key="1">
    <source>
        <dbReference type="ARBA" id="ARBA00022617"/>
    </source>
</evidence>
<dbReference type="PANTHER" id="PTHR35889:SF3">
    <property type="entry name" value="F-BOX DOMAIN-CONTAINING PROTEIN"/>
    <property type="match status" value="1"/>
</dbReference>
<feature type="domain" description="Cytochrome c" evidence="4">
    <location>
        <begin position="22"/>
        <end position="107"/>
    </location>
</feature>
<dbReference type="SUPFAM" id="SSF46626">
    <property type="entry name" value="Cytochrome c"/>
    <property type="match status" value="1"/>
</dbReference>
<evidence type="ECO:0000259" key="4">
    <source>
        <dbReference type="PROSITE" id="PS51007"/>
    </source>
</evidence>
<dbReference type="PROSITE" id="PS51007">
    <property type="entry name" value="CYTC"/>
    <property type="match status" value="1"/>
</dbReference>
<organism evidence="5">
    <name type="scientific">marine metagenome</name>
    <dbReference type="NCBI Taxonomy" id="408172"/>
    <lineage>
        <taxon>unclassified sequences</taxon>
        <taxon>metagenomes</taxon>
        <taxon>ecological metagenomes</taxon>
    </lineage>
</organism>
<dbReference type="PANTHER" id="PTHR35889">
    <property type="entry name" value="CYCLOINULO-OLIGOSACCHARIDE FRUCTANOTRANSFERASE-RELATED"/>
    <property type="match status" value="1"/>
</dbReference>
<dbReference type="Gene3D" id="1.10.760.10">
    <property type="entry name" value="Cytochrome c-like domain"/>
    <property type="match status" value="1"/>
</dbReference>
<gene>
    <name evidence="5" type="ORF">METZ01_LOCUS168304</name>
</gene>
<dbReference type="InterPro" id="IPR009056">
    <property type="entry name" value="Cyt_c-like_dom"/>
</dbReference>